<protein>
    <submittedName>
        <fullName evidence="1">ADP-ribosylglycohydrolase</fullName>
    </submittedName>
</protein>
<dbReference type="Pfam" id="PF03747">
    <property type="entry name" value="ADP_ribosyl_GH"/>
    <property type="match status" value="1"/>
</dbReference>
<accession>S0FUR7</accession>
<dbReference type="eggNOG" id="COG1397">
    <property type="taxonomic scope" value="Bacteria"/>
</dbReference>
<evidence type="ECO:0000313" key="2">
    <source>
        <dbReference type="Proteomes" id="UP000014155"/>
    </source>
</evidence>
<keyword evidence="1" id="KW-0378">Hydrolase</keyword>
<evidence type="ECO:0000313" key="1">
    <source>
        <dbReference type="EMBL" id="EMS72884.1"/>
    </source>
</evidence>
<dbReference type="InterPro" id="IPR036705">
    <property type="entry name" value="Ribosyl_crysJ1_sf"/>
</dbReference>
<dbReference type="SUPFAM" id="SSF101478">
    <property type="entry name" value="ADP-ribosylglycohydrolase"/>
    <property type="match status" value="1"/>
</dbReference>
<sequence length="459" mass="51365">MLKEQPWLNYGDYLDLELLQAVDEGRDVKDIIETVDEIKNMNPLDAKREVLAAAFLDRIQHLQIKKDYRFFEPSELETIKASRPALRPDLNVKLLSEHIEALSYDKIYGAWLGRCAGCLLGQPVEGWYRERINGLLKATGNYPVNYYISSDISGELRKKYDVSDEGGVYGSSIKNWINNVQHMPEDDDTNYTVMGLKILEQYGMAFTPEDVAECWLSNLPILHTCTAERIAYKNIINLIYPPHSASCRNPYREWIGAQIRGDFFGYITPGDPELGAELAWRDASISHVKNGIYGEMFIAAMLSAAALLNDPYKIIECGLSQIPEKSRLSEAVNDVLSWKELGLNWEQAIDRVHKLFDEKTGYHWCHTIPNAVIVCIALIYGEAELEKSIGIAVMAAFDTDCNGATAGSIVGMINGASGLSDKWIKPLNNKLKSGVDGFGLVEISDLARRTVDMAKKAKA</sequence>
<dbReference type="PATRIC" id="fig|1195236.3.peg.1467"/>
<dbReference type="GO" id="GO:0016787">
    <property type="term" value="F:hydrolase activity"/>
    <property type="evidence" value="ECO:0007669"/>
    <property type="project" value="UniProtKB-KW"/>
</dbReference>
<gene>
    <name evidence="1" type="ORF">CTER_1163</name>
</gene>
<keyword evidence="2" id="KW-1185">Reference proteome</keyword>
<dbReference type="Gene3D" id="1.10.4080.10">
    <property type="entry name" value="ADP-ribosylation/Crystallin J1"/>
    <property type="match status" value="1"/>
</dbReference>
<organism evidence="1 2">
    <name type="scientific">Ruminiclostridium cellobioparum subsp. termitidis CT1112</name>
    <dbReference type="NCBI Taxonomy" id="1195236"/>
    <lineage>
        <taxon>Bacteria</taxon>
        <taxon>Bacillati</taxon>
        <taxon>Bacillota</taxon>
        <taxon>Clostridia</taxon>
        <taxon>Eubacteriales</taxon>
        <taxon>Oscillospiraceae</taxon>
        <taxon>Ruminiclostridium</taxon>
    </lineage>
</organism>
<name>S0FUR7_RUMCE</name>
<dbReference type="InterPro" id="IPR005502">
    <property type="entry name" value="Ribosyl_crysJ1"/>
</dbReference>
<dbReference type="Proteomes" id="UP000014155">
    <property type="component" value="Unassembled WGS sequence"/>
</dbReference>
<reference evidence="1 2" key="1">
    <citation type="journal article" date="2013" name="Genome Announc.">
        <title>Draft Genome Sequence of the Cellulolytic, Mesophilic, Anaerobic Bacterium Clostridium termitidis Strain CT1112 (DSM 5398).</title>
        <authorList>
            <person name="Lal S."/>
            <person name="Ramachandran U."/>
            <person name="Zhang X."/>
            <person name="Munir R."/>
            <person name="Sparling R."/>
            <person name="Levin D.B."/>
        </authorList>
    </citation>
    <scope>NUCLEOTIDE SEQUENCE [LARGE SCALE GENOMIC DNA]</scope>
    <source>
        <strain evidence="1 2">CT1112</strain>
    </source>
</reference>
<dbReference type="STRING" id="1195236.CTER_1163"/>
<dbReference type="AlphaFoldDB" id="S0FUR7"/>
<dbReference type="EMBL" id="AORV01000025">
    <property type="protein sequence ID" value="EMS72884.1"/>
    <property type="molecule type" value="Genomic_DNA"/>
</dbReference>
<comment type="caution">
    <text evidence="1">The sequence shown here is derived from an EMBL/GenBank/DDBJ whole genome shotgun (WGS) entry which is preliminary data.</text>
</comment>
<dbReference type="RefSeq" id="WP_004624618.1">
    <property type="nucleotide sequence ID" value="NZ_AORV01000025.1"/>
</dbReference>
<proteinExistence type="predicted"/>